<feature type="domain" description="Core-binding (CB)" evidence="5">
    <location>
        <begin position="14"/>
        <end position="87"/>
    </location>
</feature>
<dbReference type="RefSeq" id="WP_176643200.1">
    <property type="nucleotide sequence ID" value="NZ_JABXXS010000018.1"/>
</dbReference>
<dbReference type="GO" id="GO:0003677">
    <property type="term" value="F:DNA binding"/>
    <property type="evidence" value="ECO:0007669"/>
    <property type="project" value="UniProtKB-UniRule"/>
</dbReference>
<evidence type="ECO:0000259" key="5">
    <source>
        <dbReference type="PROSITE" id="PS51900"/>
    </source>
</evidence>
<evidence type="ECO:0000313" key="6">
    <source>
        <dbReference type="EMBL" id="NVN37159.1"/>
    </source>
</evidence>
<dbReference type="EMBL" id="JABXXS010000018">
    <property type="protein sequence ID" value="NVN37159.1"/>
    <property type="molecule type" value="Genomic_DNA"/>
</dbReference>
<evidence type="ECO:0000256" key="4">
    <source>
        <dbReference type="SAM" id="MobiDB-lite"/>
    </source>
</evidence>
<dbReference type="InterPro" id="IPR010998">
    <property type="entry name" value="Integrase_recombinase_N"/>
</dbReference>
<keyword evidence="1" id="KW-0229">DNA integration</keyword>
<dbReference type="PROSITE" id="PS51900">
    <property type="entry name" value="CB"/>
    <property type="match status" value="1"/>
</dbReference>
<dbReference type="Proteomes" id="UP000522590">
    <property type="component" value="Unassembled WGS sequence"/>
</dbReference>
<sequence length="181" mass="20141">MPSTDEAAKAPQNSADNLLIKTWLHNRGANTRRAYESDVRAFLAHVGKPLAQVTAADLQSWYDSLTGADATRRRKQMAVKSRLSYGAAMEMLPRDVGPAVRVPKMRDSLHERILTQEQVRDLIDGETDPRRRTMLRVLYQPGKKAAMVPATVPRREVEQRLDVPPGSTRPGKPPVRASPPA</sequence>
<organism evidence="6 7">
    <name type="scientific">Komagataeibacter swingsii</name>
    <dbReference type="NCBI Taxonomy" id="215220"/>
    <lineage>
        <taxon>Bacteria</taxon>
        <taxon>Pseudomonadati</taxon>
        <taxon>Pseudomonadota</taxon>
        <taxon>Alphaproteobacteria</taxon>
        <taxon>Acetobacterales</taxon>
        <taxon>Acetobacteraceae</taxon>
        <taxon>Komagataeibacter</taxon>
    </lineage>
</organism>
<keyword evidence="2 3" id="KW-0238">DNA-binding</keyword>
<evidence type="ECO:0000313" key="7">
    <source>
        <dbReference type="Proteomes" id="UP000522590"/>
    </source>
</evidence>
<dbReference type="SUPFAM" id="SSF56349">
    <property type="entry name" value="DNA breaking-rejoining enzymes"/>
    <property type="match status" value="1"/>
</dbReference>
<feature type="compositionally biased region" description="Pro residues" evidence="4">
    <location>
        <begin position="171"/>
        <end position="181"/>
    </location>
</feature>
<comment type="caution">
    <text evidence="6">The sequence shown here is derived from an EMBL/GenBank/DDBJ whole genome shotgun (WGS) entry which is preliminary data.</text>
</comment>
<name>A0A850P2Y4_9PROT</name>
<dbReference type="InterPro" id="IPR044068">
    <property type="entry name" value="CB"/>
</dbReference>
<accession>A0A850P2Y4</accession>
<dbReference type="AlphaFoldDB" id="A0A850P2Y4"/>
<gene>
    <name evidence="6" type="ORF">HUK81_09445</name>
</gene>
<evidence type="ECO:0000256" key="3">
    <source>
        <dbReference type="PROSITE-ProRule" id="PRU01248"/>
    </source>
</evidence>
<evidence type="ECO:0000256" key="1">
    <source>
        <dbReference type="ARBA" id="ARBA00022908"/>
    </source>
</evidence>
<feature type="region of interest" description="Disordered" evidence="4">
    <location>
        <begin position="145"/>
        <end position="181"/>
    </location>
</feature>
<protein>
    <submittedName>
        <fullName evidence="6">Site-specific integrase</fullName>
    </submittedName>
</protein>
<dbReference type="InterPro" id="IPR011010">
    <property type="entry name" value="DNA_brk_join_enz"/>
</dbReference>
<evidence type="ECO:0000256" key="2">
    <source>
        <dbReference type="ARBA" id="ARBA00023125"/>
    </source>
</evidence>
<dbReference type="GO" id="GO:0015074">
    <property type="term" value="P:DNA integration"/>
    <property type="evidence" value="ECO:0007669"/>
    <property type="project" value="UniProtKB-KW"/>
</dbReference>
<proteinExistence type="predicted"/>
<reference evidence="6 7" key="1">
    <citation type="submission" date="2020-06" db="EMBL/GenBank/DDBJ databases">
        <title>Description of novel acetic acid bacteria.</title>
        <authorList>
            <person name="Sombolestani A."/>
        </authorList>
    </citation>
    <scope>NUCLEOTIDE SEQUENCE [LARGE SCALE GENOMIC DNA]</scope>
    <source>
        <strain evidence="6 7">LMG 25</strain>
    </source>
</reference>
<dbReference type="Gene3D" id="1.10.150.130">
    <property type="match status" value="1"/>
</dbReference>